<keyword evidence="5" id="KW-0493">Microtubule</keyword>
<feature type="compositionally biased region" description="Basic and acidic residues" evidence="11">
    <location>
        <begin position="539"/>
        <end position="548"/>
    </location>
</feature>
<dbReference type="Pfam" id="PF12348">
    <property type="entry name" value="CLASP_N"/>
    <property type="match status" value="2"/>
</dbReference>
<dbReference type="GO" id="GO:1902903">
    <property type="term" value="P:regulation of supramolecular fiber organization"/>
    <property type="evidence" value="ECO:0007669"/>
    <property type="project" value="UniProtKB-ARBA"/>
</dbReference>
<evidence type="ECO:0000256" key="8">
    <source>
        <dbReference type="ARBA" id="ARBA00023212"/>
    </source>
</evidence>
<dbReference type="InterPro" id="IPR011989">
    <property type="entry name" value="ARM-like"/>
</dbReference>
<evidence type="ECO:0000256" key="4">
    <source>
        <dbReference type="ARBA" id="ARBA00022618"/>
    </source>
</evidence>
<dbReference type="InterPro" id="IPR034085">
    <property type="entry name" value="TOG"/>
</dbReference>
<dbReference type="GO" id="GO:0005881">
    <property type="term" value="C:cytoplasmic microtubule"/>
    <property type="evidence" value="ECO:0007669"/>
    <property type="project" value="TreeGrafter"/>
</dbReference>
<dbReference type="InterPro" id="IPR016024">
    <property type="entry name" value="ARM-type_fold"/>
</dbReference>
<dbReference type="GO" id="GO:0031110">
    <property type="term" value="P:regulation of microtubule polymerization or depolymerization"/>
    <property type="evidence" value="ECO:0007669"/>
    <property type="project" value="UniProtKB-ARBA"/>
</dbReference>
<accession>A0A9N9FDI5</accession>
<name>A0A9N9FDI5_9GLOM</name>
<keyword evidence="7" id="KW-0131">Cell cycle</keyword>
<protein>
    <submittedName>
        <fullName evidence="13">24981_t:CDS:1</fullName>
    </submittedName>
</protein>
<reference evidence="13" key="1">
    <citation type="submission" date="2021-06" db="EMBL/GenBank/DDBJ databases">
        <authorList>
            <person name="Kallberg Y."/>
            <person name="Tangrot J."/>
            <person name="Rosling A."/>
        </authorList>
    </citation>
    <scope>NUCLEOTIDE SEQUENCE</scope>
    <source>
        <strain evidence="13">FL966</strain>
    </source>
</reference>
<feature type="domain" description="TOG" evidence="12">
    <location>
        <begin position="16"/>
        <end position="250"/>
    </location>
</feature>
<dbReference type="GO" id="GO:0008017">
    <property type="term" value="F:microtubule binding"/>
    <property type="evidence" value="ECO:0007669"/>
    <property type="project" value="TreeGrafter"/>
</dbReference>
<comment type="caution">
    <text evidence="13">The sequence shown here is derived from an EMBL/GenBank/DDBJ whole genome shotgun (WGS) entry which is preliminary data.</text>
</comment>
<keyword evidence="4" id="KW-0132">Cell division</keyword>
<evidence type="ECO:0000256" key="9">
    <source>
        <dbReference type="PROSITE-ProRule" id="PRU00103"/>
    </source>
</evidence>
<dbReference type="InterPro" id="IPR021133">
    <property type="entry name" value="HEAT_type_2"/>
</dbReference>
<proteinExistence type="inferred from homology"/>
<feature type="region of interest" description="Disordered" evidence="11">
    <location>
        <begin position="246"/>
        <end position="270"/>
    </location>
</feature>
<feature type="domain" description="TOG" evidence="12">
    <location>
        <begin position="310"/>
        <end position="555"/>
    </location>
</feature>
<organism evidence="13 14">
    <name type="scientific">Cetraspora pellucida</name>
    <dbReference type="NCBI Taxonomy" id="1433469"/>
    <lineage>
        <taxon>Eukaryota</taxon>
        <taxon>Fungi</taxon>
        <taxon>Fungi incertae sedis</taxon>
        <taxon>Mucoromycota</taxon>
        <taxon>Glomeromycotina</taxon>
        <taxon>Glomeromycetes</taxon>
        <taxon>Diversisporales</taxon>
        <taxon>Gigasporaceae</taxon>
        <taxon>Cetraspora</taxon>
    </lineage>
</organism>
<feature type="coiled-coil region" evidence="10">
    <location>
        <begin position="1119"/>
        <end position="1153"/>
    </location>
</feature>
<dbReference type="OrthoDB" id="46159at2759"/>
<feature type="region of interest" description="Disordered" evidence="11">
    <location>
        <begin position="1228"/>
        <end position="1254"/>
    </location>
</feature>
<evidence type="ECO:0000256" key="1">
    <source>
        <dbReference type="ARBA" id="ARBA00004186"/>
    </source>
</evidence>
<dbReference type="GO" id="GO:0051301">
    <property type="term" value="P:cell division"/>
    <property type="evidence" value="ECO:0007669"/>
    <property type="project" value="UniProtKB-KW"/>
</dbReference>
<evidence type="ECO:0000256" key="6">
    <source>
        <dbReference type="ARBA" id="ARBA00022737"/>
    </source>
</evidence>
<evidence type="ECO:0000256" key="5">
    <source>
        <dbReference type="ARBA" id="ARBA00022701"/>
    </source>
</evidence>
<dbReference type="GO" id="GO:0005819">
    <property type="term" value="C:spindle"/>
    <property type="evidence" value="ECO:0007669"/>
    <property type="project" value="UniProtKB-SubCell"/>
</dbReference>
<evidence type="ECO:0000313" key="13">
    <source>
        <dbReference type="EMBL" id="CAG8526179.1"/>
    </source>
</evidence>
<dbReference type="GO" id="GO:0000226">
    <property type="term" value="P:microtubule cytoskeleton organization"/>
    <property type="evidence" value="ECO:0007669"/>
    <property type="project" value="UniProtKB-ARBA"/>
</dbReference>
<feature type="compositionally biased region" description="Polar residues" evidence="11">
    <location>
        <begin position="1391"/>
        <end position="1422"/>
    </location>
</feature>
<evidence type="ECO:0000259" key="12">
    <source>
        <dbReference type="SMART" id="SM01349"/>
    </source>
</evidence>
<comment type="subcellular location">
    <subcellularLocation>
        <location evidence="1">Cytoplasm</location>
        <location evidence="1">Cytoskeleton</location>
        <location evidence="1">Spindle</location>
    </subcellularLocation>
</comment>
<evidence type="ECO:0000256" key="10">
    <source>
        <dbReference type="SAM" id="Coils"/>
    </source>
</evidence>
<dbReference type="InterPro" id="IPR024395">
    <property type="entry name" value="CLASP_N_dom"/>
</dbReference>
<keyword evidence="14" id="KW-1185">Reference proteome</keyword>
<feature type="region of interest" description="Disordered" evidence="11">
    <location>
        <begin position="539"/>
        <end position="678"/>
    </location>
</feature>
<evidence type="ECO:0000256" key="11">
    <source>
        <dbReference type="SAM" id="MobiDB-lite"/>
    </source>
</evidence>
<feature type="coiled-coil region" evidence="10">
    <location>
        <begin position="926"/>
        <end position="1075"/>
    </location>
</feature>
<evidence type="ECO:0000313" key="14">
    <source>
        <dbReference type="Proteomes" id="UP000789759"/>
    </source>
</evidence>
<keyword evidence="10" id="KW-0175">Coiled coil</keyword>
<comment type="similarity">
    <text evidence="2">Belongs to the CLASP family.</text>
</comment>
<feature type="compositionally biased region" description="Polar residues" evidence="11">
    <location>
        <begin position="1430"/>
        <end position="1445"/>
    </location>
</feature>
<evidence type="ECO:0000256" key="3">
    <source>
        <dbReference type="ARBA" id="ARBA00022490"/>
    </source>
</evidence>
<keyword evidence="8" id="KW-0206">Cytoskeleton</keyword>
<feature type="compositionally biased region" description="Low complexity" evidence="11">
    <location>
        <begin position="574"/>
        <end position="588"/>
    </location>
</feature>
<keyword evidence="7" id="KW-0498">Mitosis</keyword>
<feature type="region of interest" description="Disordered" evidence="11">
    <location>
        <begin position="1388"/>
        <end position="1450"/>
    </location>
</feature>
<feature type="repeat" description="HEAT" evidence="9">
    <location>
        <begin position="1667"/>
        <end position="1702"/>
    </location>
</feature>
<dbReference type="PROSITE" id="PS50077">
    <property type="entry name" value="HEAT_REPEAT"/>
    <property type="match status" value="1"/>
</dbReference>
<dbReference type="EMBL" id="CAJVQA010001790">
    <property type="protein sequence ID" value="CAG8526179.1"/>
    <property type="molecule type" value="Genomic_DNA"/>
</dbReference>
<keyword evidence="6" id="KW-0677">Repeat</keyword>
<dbReference type="PANTHER" id="PTHR21567">
    <property type="entry name" value="CLASP"/>
    <property type="match status" value="1"/>
</dbReference>
<feature type="compositionally biased region" description="Basic and acidic residues" evidence="11">
    <location>
        <begin position="252"/>
        <end position="269"/>
    </location>
</feature>
<sequence length="1718" mass="196468">MTEVVDKALAACYQYSLFQPSILLKIIKDLDKKIEALAKLEEELIEETPLEPQEITQLVPSLRDALKGSQTAVSYASLTCLNPFVSLIAETHPSQLRNVVVAFAPSVIDKLGDTKDKTRENALQVLLTMYESATNLNGGTNIITALSTIIKDTAFGHKQWRVREQILQWIAACSKKITDFPIRHWVPYMVKLLEDPHEQVRETAKETVILLFNGAASHAKSDLKRELKEQSIRSGIVEYILSKIVSSPSSDGHSERNSVYDNTDNHTDAGTEITEEDYFSSGTGNEEIAKSIDSIARPTSSADSEVGVINVDSAKELEREFQNLLSSFQGRESEQNWLVRERGINRLRSLARGDAFSSFPEPFINGIKLLMDGILKSLSSLRTTLTLASAGLIKDLATQLGSTIDPFADNFLAYLIKMTSSTKKIVAQAAANSANTLLKNASYHVRLVNQIWHAMEEKNLQLRNFAIGFVKTVIQSHSDRKDAIERTGGAELLEKCVRKGLTDANSKVRETCRDVFWTFYEVWPERGEKIMKNLEPVAKKQLERDRPKTLVASPLATPTRNRPTTPAPPRGRSRSSSVGKSKGSPSIGYSLDDNHSLHPESPSKNVKEPTKLTPQNLSYIRAKSPTPMTRTKSSASASSNTSSNLLSPKLTPTKRGPSNQAPSTPKTPKTPSTPKTPRKLTIIEQLQHNEWPTRIEGLLVVAQLIVKRSLEPSSAKQKSSLPPDEELSSVLINFLNDPDPKVIEKFMDPNIFVELAKVIQLEHFIPKLILSANDENNSEQSQVIQSHFPGLKSGIGINKALAALNKCLLLLNNSASQKKSASGSTFTQSQKRKVINGILIWLNEILVPKLEEVENNGTPTGYLSDPEKYKLLANRLIPMVSMMKNTSENYKPLSDLLINMHKLNPDLFESVLFTFDNKVIDAVGNVVGWEEELEEAVEEATEEEKLEEQRRQEEEQQRILEQEELQKRIYEEQQRRERELKQQRERERELELQKQREIELQREHERKLEVQKQREAEQREREIRQQRELEQQNEQLERQKREKELRLREQLEKREREHELELLQQQREYEMQQQREYEMQQQREYEMQQQREYEMQQQREYEMQQQREYEMQQQREYEIQQQREYEMQQQREYEKQQREYEKQQREYEMQQQREYEMQQQREYEMQQQREYEMQKQIRSKTPTRGREYETKRISDVFDGKDGRYEVNDRNGRRDLEWNDRGRHHVKDNDMNDMWNKDSASNGKEHFSEDHEEDYDSISEFELNQMDNREKRSINKPVGRVVSLPPPPQDFGVTDLDYRDPEMANLKELVEKLDMEEHALNGTNTADDLSDIAPSRPTSIFISEDTLKHLSNSLTGNINPFFLNPEERFNGSEKVLTTIQEAETSEMHYPTDSITNNDRVPSCSDQISSNTEKVDGSINSQIIQPEEEINGTPSVEQKESPTSSVKSALPGARDRALKRSEFMQAGPPLPASVQERRLLLATHLARLNNHDVDISLFRKLARLSKETSLSERETASDIWENGDRFSELIIALIGFLSDFDEATELRENAVMLLGQLLINQPDYVKGSERIVLRSLLECSSDPAANVCGQAEEILENFIQEVDCKVGLYALIDIMESTLFGSSLGVSSPVGDNMSSSSRASMKKYAFTALALLVKRFDKKSLERQIGSIIPLSIKGFNDQKSEIRKAVVDTLVAVYSVIGDDNTLFQYLGSLNPSQKSLL</sequence>
<dbReference type="Proteomes" id="UP000789759">
    <property type="component" value="Unassembled WGS sequence"/>
</dbReference>
<dbReference type="Gene3D" id="1.25.10.10">
    <property type="entry name" value="Leucine-rich Repeat Variant"/>
    <property type="match status" value="3"/>
</dbReference>
<feature type="compositionally biased region" description="Low complexity" evidence="11">
    <location>
        <begin position="631"/>
        <end position="653"/>
    </location>
</feature>
<evidence type="ECO:0000256" key="2">
    <source>
        <dbReference type="ARBA" id="ARBA00009549"/>
    </source>
</evidence>
<keyword evidence="3" id="KW-0963">Cytoplasm</keyword>
<dbReference type="PANTHER" id="PTHR21567:SF9">
    <property type="entry name" value="CLIP-ASSOCIATING PROTEIN"/>
    <property type="match status" value="1"/>
</dbReference>
<feature type="domain" description="TOG" evidence="12">
    <location>
        <begin position="1494"/>
        <end position="1716"/>
    </location>
</feature>
<gene>
    <name evidence="13" type="ORF">CPELLU_LOCUS3625</name>
</gene>
<feature type="non-terminal residue" evidence="13">
    <location>
        <position position="1718"/>
    </location>
</feature>
<evidence type="ECO:0000256" key="7">
    <source>
        <dbReference type="ARBA" id="ARBA00022776"/>
    </source>
</evidence>
<feature type="compositionally biased region" description="Low complexity" evidence="11">
    <location>
        <begin position="662"/>
        <end position="675"/>
    </location>
</feature>
<dbReference type="SMART" id="SM01349">
    <property type="entry name" value="TOG"/>
    <property type="match status" value="3"/>
</dbReference>
<dbReference type="SUPFAM" id="SSF48371">
    <property type="entry name" value="ARM repeat"/>
    <property type="match status" value="2"/>
</dbReference>
<dbReference type="GO" id="GO:0000278">
    <property type="term" value="P:mitotic cell cycle"/>
    <property type="evidence" value="ECO:0007669"/>
    <property type="project" value="UniProtKB-ARBA"/>
</dbReference>
<feature type="compositionally biased region" description="Low complexity" evidence="11">
    <location>
        <begin position="554"/>
        <end position="564"/>
    </location>
</feature>